<comment type="caution">
    <text evidence="1">The sequence shown here is derived from an EMBL/GenBank/DDBJ whole genome shotgun (WGS) entry which is preliminary data.</text>
</comment>
<gene>
    <name evidence="1" type="ORF">HAX54_027841</name>
</gene>
<reference evidence="1 2" key="1">
    <citation type="journal article" date="2021" name="BMC Genomics">
        <title>Datura genome reveals duplications of psychoactive alkaloid biosynthetic genes and high mutation rate following tissue culture.</title>
        <authorList>
            <person name="Rajewski A."/>
            <person name="Carter-House D."/>
            <person name="Stajich J."/>
            <person name="Litt A."/>
        </authorList>
    </citation>
    <scope>NUCLEOTIDE SEQUENCE [LARGE SCALE GENOMIC DNA]</scope>
    <source>
        <strain evidence="1">AR-01</strain>
    </source>
</reference>
<protein>
    <submittedName>
        <fullName evidence="1">Uncharacterized protein</fullName>
    </submittedName>
</protein>
<evidence type="ECO:0000313" key="2">
    <source>
        <dbReference type="Proteomes" id="UP000823775"/>
    </source>
</evidence>
<dbReference type="Proteomes" id="UP000823775">
    <property type="component" value="Unassembled WGS sequence"/>
</dbReference>
<evidence type="ECO:0000313" key="1">
    <source>
        <dbReference type="EMBL" id="MCD7447364.1"/>
    </source>
</evidence>
<organism evidence="1 2">
    <name type="scientific">Datura stramonium</name>
    <name type="common">Jimsonweed</name>
    <name type="synonym">Common thornapple</name>
    <dbReference type="NCBI Taxonomy" id="4076"/>
    <lineage>
        <taxon>Eukaryota</taxon>
        <taxon>Viridiplantae</taxon>
        <taxon>Streptophyta</taxon>
        <taxon>Embryophyta</taxon>
        <taxon>Tracheophyta</taxon>
        <taxon>Spermatophyta</taxon>
        <taxon>Magnoliopsida</taxon>
        <taxon>eudicotyledons</taxon>
        <taxon>Gunneridae</taxon>
        <taxon>Pentapetalae</taxon>
        <taxon>asterids</taxon>
        <taxon>lamiids</taxon>
        <taxon>Solanales</taxon>
        <taxon>Solanaceae</taxon>
        <taxon>Solanoideae</taxon>
        <taxon>Datureae</taxon>
        <taxon>Datura</taxon>
    </lineage>
</organism>
<keyword evidence="2" id="KW-1185">Reference proteome</keyword>
<name>A0ABS8RKM4_DATST</name>
<proteinExistence type="predicted"/>
<accession>A0ABS8RKM4</accession>
<sequence>MNVDVENLFQYKDTVLDVDREATYCISHDSDCGSDEGSNRPDYNFEELEAFAKESRREKLQGNSKYKIKEMRVDLKVAFNINAFFGKCKRDKRMILETLEASFIDEYKKLVGYANTLEGE</sequence>
<dbReference type="EMBL" id="JACEIK010000034">
    <property type="protein sequence ID" value="MCD7447364.1"/>
    <property type="molecule type" value="Genomic_DNA"/>
</dbReference>